<reference evidence="4 5" key="1">
    <citation type="submission" date="2015-05" db="EMBL/GenBank/DDBJ databases">
        <title>Distinctive expansion of gene families associated with plant cell wall degradation and secondary metabolism in the genomes of grapevine trunk pathogens.</title>
        <authorList>
            <person name="Lawrence D.P."/>
            <person name="Travadon R."/>
            <person name="Rolshausen P.E."/>
            <person name="Baumgartner K."/>
        </authorList>
    </citation>
    <scope>NUCLEOTIDE SEQUENCE [LARGE SCALE GENOMIC DNA]</scope>
    <source>
        <strain evidence="4">DA912</strain>
    </source>
</reference>
<dbReference type="AlphaFoldDB" id="A0A0G2FYA4"/>
<evidence type="ECO:0000313" key="4">
    <source>
        <dbReference type="EMBL" id="KKY39122.1"/>
    </source>
</evidence>
<feature type="compositionally biased region" description="Acidic residues" evidence="2">
    <location>
        <begin position="41"/>
        <end position="54"/>
    </location>
</feature>
<sequence length="326" mass="36336">MLAPIEDDSPSKVQTSRLALVAEADPEEVEESDVDQATAADDLEAEYAPEVDDTEAARRLGRKRQRRSKAVASPELVSDEVTEEPTWGKKSGDAIEQPISVKVQRFTKPRRLDEDDPEADDILNTEIPFANRGGVNAVDVLAQMCEELISTSLQKLQDTFDNTQDAATKKELRVKLRALEAFQGELRTRFLEHTIALDALYALKKRVRQAQKNKLQLRERIIQIRAERQQVALRMDAVRMKHEEDGKEALHNIKLSAAMHDVDLAIGQGTAAPELSAKEQKTADLANLELLIDRITEHACGSYPGGGNLRYIKSFNAFLERAAATL</sequence>
<name>A0A0G2FYA4_9PEZI</name>
<evidence type="ECO:0000256" key="2">
    <source>
        <dbReference type="SAM" id="MobiDB-lite"/>
    </source>
</evidence>
<dbReference type="Proteomes" id="UP000034680">
    <property type="component" value="Unassembled WGS sequence"/>
</dbReference>
<feature type="region of interest" description="Disordered" evidence="2">
    <location>
        <begin position="22"/>
        <end position="94"/>
    </location>
</feature>
<feature type="domain" description="Inner kinetochore subunit AME1" evidence="3">
    <location>
        <begin position="131"/>
        <end position="321"/>
    </location>
</feature>
<evidence type="ECO:0000256" key="1">
    <source>
        <dbReference type="SAM" id="Coils"/>
    </source>
</evidence>
<dbReference type="OrthoDB" id="5377952at2759"/>
<dbReference type="InterPro" id="IPR048743">
    <property type="entry name" value="AME1"/>
</dbReference>
<organism evidence="4 5">
    <name type="scientific">Diaporthe ampelina</name>
    <dbReference type="NCBI Taxonomy" id="1214573"/>
    <lineage>
        <taxon>Eukaryota</taxon>
        <taxon>Fungi</taxon>
        <taxon>Dikarya</taxon>
        <taxon>Ascomycota</taxon>
        <taxon>Pezizomycotina</taxon>
        <taxon>Sordariomycetes</taxon>
        <taxon>Sordariomycetidae</taxon>
        <taxon>Diaporthales</taxon>
        <taxon>Diaporthaceae</taxon>
        <taxon>Diaporthe</taxon>
    </lineage>
</organism>
<dbReference type="EMBL" id="LCUC01000033">
    <property type="protein sequence ID" value="KKY39122.1"/>
    <property type="molecule type" value="Genomic_DNA"/>
</dbReference>
<gene>
    <name evidence="4" type="ORF">UCDDA912_g00833</name>
</gene>
<proteinExistence type="predicted"/>
<accession>A0A0G2FYA4</accession>
<feature type="compositionally biased region" description="Acidic residues" evidence="2">
    <location>
        <begin position="24"/>
        <end position="34"/>
    </location>
</feature>
<evidence type="ECO:0000313" key="5">
    <source>
        <dbReference type="Proteomes" id="UP000034680"/>
    </source>
</evidence>
<reference evidence="4 5" key="2">
    <citation type="submission" date="2015-05" db="EMBL/GenBank/DDBJ databases">
        <authorList>
            <person name="Morales-Cruz A."/>
            <person name="Amrine K.C."/>
            <person name="Cantu D."/>
        </authorList>
    </citation>
    <scope>NUCLEOTIDE SEQUENCE [LARGE SCALE GENOMIC DNA]</scope>
    <source>
        <strain evidence="4">DA912</strain>
    </source>
</reference>
<evidence type="ECO:0000259" key="3">
    <source>
        <dbReference type="Pfam" id="PF20994"/>
    </source>
</evidence>
<keyword evidence="5" id="KW-1185">Reference proteome</keyword>
<comment type="caution">
    <text evidence="4">The sequence shown here is derived from an EMBL/GenBank/DDBJ whole genome shotgun (WGS) entry which is preliminary data.</text>
</comment>
<feature type="coiled-coil region" evidence="1">
    <location>
        <begin position="200"/>
        <end position="227"/>
    </location>
</feature>
<feature type="compositionally biased region" description="Basic residues" evidence="2">
    <location>
        <begin position="59"/>
        <end position="69"/>
    </location>
</feature>
<dbReference type="STRING" id="1214573.A0A0G2FYA4"/>
<protein>
    <submittedName>
        <fullName evidence="4">Putative at hook domain-containing protein</fullName>
    </submittedName>
</protein>
<keyword evidence="1" id="KW-0175">Coiled coil</keyword>
<dbReference type="Pfam" id="PF20994">
    <property type="entry name" value="CENPU"/>
    <property type="match status" value="1"/>
</dbReference>